<dbReference type="InterPro" id="IPR016129">
    <property type="entry name" value="Caspase_his_AS"/>
</dbReference>
<dbReference type="GO" id="GO:0043525">
    <property type="term" value="P:positive regulation of neuron apoptotic process"/>
    <property type="evidence" value="ECO:0007669"/>
    <property type="project" value="TreeGrafter"/>
</dbReference>
<dbReference type="WBParaSite" id="TTAC_0000089601-mRNA-1">
    <property type="protein sequence ID" value="TTAC_0000089601-mRNA-1"/>
    <property type="gene ID" value="TTAC_0000089601"/>
</dbReference>
<comment type="similarity">
    <text evidence="1">Belongs to the peptidase C14A family.</text>
</comment>
<proteinExistence type="inferred from homology"/>
<name>A0A0R3WJN8_HYDTA</name>
<evidence type="ECO:0000256" key="1">
    <source>
        <dbReference type="ARBA" id="ARBA00010134"/>
    </source>
</evidence>
<dbReference type="AlphaFoldDB" id="A0A0R3WJN8"/>
<dbReference type="GO" id="GO:0004197">
    <property type="term" value="F:cysteine-type endopeptidase activity"/>
    <property type="evidence" value="ECO:0007669"/>
    <property type="project" value="InterPro"/>
</dbReference>
<protein>
    <submittedName>
        <fullName evidence="5">CASPASE_P20 domain-containing protein</fullName>
    </submittedName>
</protein>
<dbReference type="GO" id="GO:0006508">
    <property type="term" value="P:proteolysis"/>
    <property type="evidence" value="ECO:0007669"/>
    <property type="project" value="InterPro"/>
</dbReference>
<accession>A0A0R3WJN8</accession>
<keyword evidence="4" id="KW-1185">Reference proteome</keyword>
<dbReference type="GO" id="GO:0005737">
    <property type="term" value="C:cytoplasm"/>
    <property type="evidence" value="ECO:0007669"/>
    <property type="project" value="TreeGrafter"/>
</dbReference>
<evidence type="ECO:0000313" key="3">
    <source>
        <dbReference type="EMBL" id="VDM17147.1"/>
    </source>
</evidence>
<dbReference type="Gene3D" id="3.40.50.1460">
    <property type="match status" value="1"/>
</dbReference>
<dbReference type="Pfam" id="PF00656">
    <property type="entry name" value="Peptidase_C14"/>
    <property type="match status" value="1"/>
</dbReference>
<dbReference type="SUPFAM" id="SSF52129">
    <property type="entry name" value="Caspase-like"/>
    <property type="match status" value="1"/>
</dbReference>
<dbReference type="InterPro" id="IPR011600">
    <property type="entry name" value="Pept_C14_caspase"/>
</dbReference>
<dbReference type="PROSITE" id="PS01121">
    <property type="entry name" value="CASPASE_HIS"/>
    <property type="match status" value="1"/>
</dbReference>
<dbReference type="InterPro" id="IPR002398">
    <property type="entry name" value="Pept_C14"/>
</dbReference>
<dbReference type="InterPro" id="IPR015917">
    <property type="entry name" value="Pept_C14A"/>
</dbReference>
<feature type="domain" description="Caspase family p20" evidence="2">
    <location>
        <begin position="102"/>
        <end position="223"/>
    </location>
</feature>
<dbReference type="EMBL" id="UYWX01000124">
    <property type="protein sequence ID" value="VDM17147.1"/>
    <property type="molecule type" value="Genomic_DNA"/>
</dbReference>
<dbReference type="PANTHER" id="PTHR10454:SF210">
    <property type="entry name" value="CASPASE-2"/>
    <property type="match status" value="1"/>
</dbReference>
<reference evidence="5" key="1">
    <citation type="submission" date="2017-02" db="UniProtKB">
        <authorList>
            <consortium name="WormBaseParasite"/>
        </authorList>
    </citation>
    <scope>IDENTIFICATION</scope>
</reference>
<dbReference type="InterPro" id="IPR029030">
    <property type="entry name" value="Caspase-like_dom_sf"/>
</dbReference>
<reference evidence="3 4" key="2">
    <citation type="submission" date="2018-11" db="EMBL/GenBank/DDBJ databases">
        <authorList>
            <consortium name="Pathogen Informatics"/>
        </authorList>
    </citation>
    <scope>NUCLEOTIDE SEQUENCE [LARGE SCALE GENOMIC DNA]</scope>
</reference>
<dbReference type="OrthoDB" id="6116485at2759"/>
<dbReference type="Proteomes" id="UP000274429">
    <property type="component" value="Unassembled WGS sequence"/>
</dbReference>
<dbReference type="SMART" id="SM00115">
    <property type="entry name" value="CASc"/>
    <property type="match status" value="1"/>
</dbReference>
<dbReference type="PROSITE" id="PS50208">
    <property type="entry name" value="CASPASE_P20"/>
    <property type="match status" value="1"/>
</dbReference>
<evidence type="ECO:0000313" key="4">
    <source>
        <dbReference type="Proteomes" id="UP000274429"/>
    </source>
</evidence>
<evidence type="ECO:0000313" key="5">
    <source>
        <dbReference type="WBParaSite" id="TTAC_0000089601-mRNA-1"/>
    </source>
</evidence>
<dbReference type="STRING" id="6205.A0A0R3WJN8"/>
<sequence>MHMWRKSGTINPLCHNDLQFSDSPCDKDTTEASSPVDNLPAIQAVNAKKSFEEKMFERSLFSCKLTPFGLQSDTPACKRQAIESSVHHRTAASFVYKTRAPRRGTCLIISVDAFKVALRLPNRPGAGVDLRKLEDTFHFLDFDVKTYQNPSAAQILSIVEAESSANHADADCFACVILTHGDDAGSIYGTDGPISLDQLIHPFRGNTCPSLAGKPKMFFIQVCSKFHSMI</sequence>
<dbReference type="InterPro" id="IPR001309">
    <property type="entry name" value="Pept_C14_p20"/>
</dbReference>
<organism evidence="5">
    <name type="scientific">Hydatigena taeniaeformis</name>
    <name type="common">Feline tapeworm</name>
    <name type="synonym">Taenia taeniaeformis</name>
    <dbReference type="NCBI Taxonomy" id="6205"/>
    <lineage>
        <taxon>Eukaryota</taxon>
        <taxon>Metazoa</taxon>
        <taxon>Spiralia</taxon>
        <taxon>Lophotrochozoa</taxon>
        <taxon>Platyhelminthes</taxon>
        <taxon>Cestoda</taxon>
        <taxon>Eucestoda</taxon>
        <taxon>Cyclophyllidea</taxon>
        <taxon>Taeniidae</taxon>
        <taxon>Hydatigera</taxon>
    </lineage>
</organism>
<dbReference type="PANTHER" id="PTHR10454">
    <property type="entry name" value="CASPASE"/>
    <property type="match status" value="1"/>
</dbReference>
<dbReference type="PRINTS" id="PR00376">
    <property type="entry name" value="IL1BCENZYME"/>
</dbReference>
<dbReference type="GO" id="GO:0006915">
    <property type="term" value="P:apoptotic process"/>
    <property type="evidence" value="ECO:0007669"/>
    <property type="project" value="TreeGrafter"/>
</dbReference>
<gene>
    <name evidence="3" type="ORF">TTAC_LOCUS897</name>
</gene>
<evidence type="ECO:0000259" key="2">
    <source>
        <dbReference type="PROSITE" id="PS50208"/>
    </source>
</evidence>